<comment type="caution">
    <text evidence="2">The sequence shown here is derived from an EMBL/GenBank/DDBJ whole genome shotgun (WGS) entry which is preliminary data.</text>
</comment>
<dbReference type="Pfam" id="PF00581">
    <property type="entry name" value="Rhodanese"/>
    <property type="match status" value="1"/>
</dbReference>
<sequence length="107" mass="11814">MQHLSPQQLAQWLADDSRARPVLLDVREGWEVGICSLAGITHMPMGEIPSRQLELDPDAPTVVICHHGMRSYQVAGFLERSGFSQLINLDGGMAAWADDVDPACPRY</sequence>
<protein>
    <submittedName>
        <fullName evidence="2">Sulfurtransferase</fullName>
    </submittedName>
</protein>
<organism evidence="2 3">
    <name type="scientific">Jeongeupia naejangsanensis</name>
    <dbReference type="NCBI Taxonomy" id="613195"/>
    <lineage>
        <taxon>Bacteria</taxon>
        <taxon>Pseudomonadati</taxon>
        <taxon>Pseudomonadota</taxon>
        <taxon>Betaproteobacteria</taxon>
        <taxon>Neisseriales</taxon>
        <taxon>Chitinibacteraceae</taxon>
        <taxon>Jeongeupia</taxon>
    </lineage>
</organism>
<dbReference type="PANTHER" id="PTHR43031">
    <property type="entry name" value="FAD-DEPENDENT OXIDOREDUCTASE"/>
    <property type="match status" value="1"/>
</dbReference>
<gene>
    <name evidence="2" type="ORF">JMJ54_16610</name>
</gene>
<keyword evidence="3" id="KW-1185">Reference proteome</keyword>
<dbReference type="SUPFAM" id="SSF52821">
    <property type="entry name" value="Rhodanese/Cell cycle control phosphatase"/>
    <property type="match status" value="1"/>
</dbReference>
<evidence type="ECO:0000313" key="2">
    <source>
        <dbReference type="EMBL" id="MBM3117459.1"/>
    </source>
</evidence>
<dbReference type="RefSeq" id="WP_203539677.1">
    <property type="nucleotide sequence ID" value="NZ_JAESND010000010.1"/>
</dbReference>
<evidence type="ECO:0000313" key="3">
    <source>
        <dbReference type="Proteomes" id="UP000809431"/>
    </source>
</evidence>
<dbReference type="EMBL" id="JAESND010000010">
    <property type="protein sequence ID" value="MBM3117459.1"/>
    <property type="molecule type" value="Genomic_DNA"/>
</dbReference>
<feature type="domain" description="Rhodanese" evidence="1">
    <location>
        <begin position="17"/>
        <end position="105"/>
    </location>
</feature>
<dbReference type="InterPro" id="IPR036873">
    <property type="entry name" value="Rhodanese-like_dom_sf"/>
</dbReference>
<dbReference type="InterPro" id="IPR001763">
    <property type="entry name" value="Rhodanese-like_dom"/>
</dbReference>
<dbReference type="PANTHER" id="PTHR43031:SF17">
    <property type="entry name" value="SULFURTRANSFERASE YTWF-RELATED"/>
    <property type="match status" value="1"/>
</dbReference>
<proteinExistence type="predicted"/>
<dbReference type="InterPro" id="IPR050229">
    <property type="entry name" value="GlpE_sulfurtransferase"/>
</dbReference>
<dbReference type="Gene3D" id="3.40.250.10">
    <property type="entry name" value="Rhodanese-like domain"/>
    <property type="match status" value="1"/>
</dbReference>
<reference evidence="2 3" key="1">
    <citation type="submission" date="2021-01" db="EMBL/GenBank/DDBJ databases">
        <title>Draft Genome Sequence and Polyhydroxyalkanoate Biosynthetic Potential of Jeongeupia naejangsanensis Type Strain DSM 24253.</title>
        <authorList>
            <person name="Turrini P."/>
            <person name="Artuso I."/>
            <person name="Lugli G.A."/>
            <person name="Frangipani E."/>
            <person name="Ventura M."/>
            <person name="Visca P."/>
        </authorList>
    </citation>
    <scope>NUCLEOTIDE SEQUENCE [LARGE SCALE GENOMIC DNA]</scope>
    <source>
        <strain evidence="2 3">DSM 24253</strain>
    </source>
</reference>
<name>A0ABS2BPA3_9NEIS</name>
<dbReference type="SMART" id="SM00450">
    <property type="entry name" value="RHOD"/>
    <property type="match status" value="1"/>
</dbReference>
<accession>A0ABS2BPA3</accession>
<evidence type="ECO:0000259" key="1">
    <source>
        <dbReference type="PROSITE" id="PS50206"/>
    </source>
</evidence>
<dbReference type="Proteomes" id="UP000809431">
    <property type="component" value="Unassembled WGS sequence"/>
</dbReference>
<dbReference type="PROSITE" id="PS50206">
    <property type="entry name" value="RHODANESE_3"/>
    <property type="match status" value="1"/>
</dbReference>